<reference evidence="8 9" key="1">
    <citation type="journal article" date="2018" name="Int. J. Syst. Evol. Microbiol.">
        <title>Lactobacillus bambusae sp. nov., isolated from a traditional fermented Ma-bamboo shoots of Taiwan.</title>
        <authorList>
            <person name="Wang L.-T."/>
        </authorList>
    </citation>
    <scope>NUCLEOTIDE SEQUENCE [LARGE SCALE GENOMIC DNA]</scope>
    <source>
        <strain evidence="8 9">BS-W1</strain>
    </source>
</reference>
<accession>A0A2V1MZN0</accession>
<gene>
    <name evidence="8" type="ORF">DCM90_05800</name>
</gene>
<evidence type="ECO:0000256" key="5">
    <source>
        <dbReference type="SAM" id="MobiDB-lite"/>
    </source>
</evidence>
<proteinExistence type="inferred from homology"/>
<comment type="caution">
    <text evidence="8">The sequence shown here is derived from an EMBL/GenBank/DDBJ whole genome shotgun (WGS) entry which is preliminary data.</text>
</comment>
<evidence type="ECO:0000313" key="8">
    <source>
        <dbReference type="EMBL" id="PWG00437.1"/>
    </source>
</evidence>
<evidence type="ECO:0000256" key="6">
    <source>
        <dbReference type="SAM" id="SignalP"/>
    </source>
</evidence>
<feature type="signal peptide" evidence="6">
    <location>
        <begin position="1"/>
        <end position="28"/>
    </location>
</feature>
<dbReference type="Gene3D" id="3.90.1720.10">
    <property type="entry name" value="endopeptidase domain like (from Nostoc punctiforme)"/>
    <property type="match status" value="1"/>
</dbReference>
<dbReference type="GO" id="GO:0008234">
    <property type="term" value="F:cysteine-type peptidase activity"/>
    <property type="evidence" value="ECO:0007669"/>
    <property type="project" value="UniProtKB-KW"/>
</dbReference>
<evidence type="ECO:0000256" key="4">
    <source>
        <dbReference type="ARBA" id="ARBA00022807"/>
    </source>
</evidence>
<comment type="similarity">
    <text evidence="1">Belongs to the peptidase C40 family.</text>
</comment>
<dbReference type="PANTHER" id="PTHR47053:SF1">
    <property type="entry name" value="MUREIN DD-ENDOPEPTIDASE MEPH-RELATED"/>
    <property type="match status" value="1"/>
</dbReference>
<feature type="compositionally biased region" description="Low complexity" evidence="5">
    <location>
        <begin position="55"/>
        <end position="94"/>
    </location>
</feature>
<keyword evidence="3" id="KW-0378">Hydrolase</keyword>
<evidence type="ECO:0000256" key="3">
    <source>
        <dbReference type="ARBA" id="ARBA00022801"/>
    </source>
</evidence>
<keyword evidence="6" id="KW-0732">Signal</keyword>
<feature type="compositionally biased region" description="Polar residues" evidence="5">
    <location>
        <begin position="39"/>
        <end position="54"/>
    </location>
</feature>
<name>A0A2V1MZN0_9LACO</name>
<dbReference type="GO" id="GO:0006508">
    <property type="term" value="P:proteolysis"/>
    <property type="evidence" value="ECO:0007669"/>
    <property type="project" value="UniProtKB-KW"/>
</dbReference>
<dbReference type="EMBL" id="QCXQ01000002">
    <property type="protein sequence ID" value="PWG00437.1"/>
    <property type="molecule type" value="Genomic_DNA"/>
</dbReference>
<dbReference type="Pfam" id="PF00877">
    <property type="entry name" value="NLPC_P60"/>
    <property type="match status" value="1"/>
</dbReference>
<dbReference type="InterPro" id="IPR038765">
    <property type="entry name" value="Papain-like_cys_pep_sf"/>
</dbReference>
<feature type="domain" description="NlpC/P60" evidence="7">
    <location>
        <begin position="149"/>
        <end position="270"/>
    </location>
</feature>
<feature type="region of interest" description="Disordered" evidence="5">
    <location>
        <begin position="31"/>
        <end position="152"/>
    </location>
</feature>
<dbReference type="InterPro" id="IPR051202">
    <property type="entry name" value="Peptidase_C40"/>
</dbReference>
<feature type="compositionally biased region" description="Low complexity" evidence="5">
    <location>
        <begin position="101"/>
        <end position="152"/>
    </location>
</feature>
<dbReference type="OrthoDB" id="1654978at2"/>
<evidence type="ECO:0000259" key="7">
    <source>
        <dbReference type="PROSITE" id="PS51935"/>
    </source>
</evidence>
<dbReference type="SUPFAM" id="SSF54001">
    <property type="entry name" value="Cysteine proteinases"/>
    <property type="match status" value="1"/>
</dbReference>
<keyword evidence="2" id="KW-0645">Protease</keyword>
<evidence type="ECO:0000256" key="1">
    <source>
        <dbReference type="ARBA" id="ARBA00007074"/>
    </source>
</evidence>
<dbReference type="RefSeq" id="WP_109250385.1">
    <property type="nucleotide sequence ID" value="NZ_QCXQ01000002.1"/>
</dbReference>
<keyword evidence="4" id="KW-0788">Thiol protease</keyword>
<keyword evidence="9" id="KW-1185">Reference proteome</keyword>
<protein>
    <recommendedName>
        <fullName evidence="7">NlpC/P60 domain-containing protein</fullName>
    </recommendedName>
</protein>
<dbReference type="PROSITE" id="PS51935">
    <property type="entry name" value="NLPC_P60"/>
    <property type="match status" value="1"/>
</dbReference>
<dbReference type="InterPro" id="IPR000064">
    <property type="entry name" value="NLP_P60_dom"/>
</dbReference>
<dbReference type="PANTHER" id="PTHR47053">
    <property type="entry name" value="MUREIN DD-ENDOPEPTIDASE MEPH-RELATED"/>
    <property type="match status" value="1"/>
</dbReference>
<feature type="chain" id="PRO_5016179677" description="NlpC/P60 domain-containing protein" evidence="6">
    <location>
        <begin position="29"/>
        <end position="270"/>
    </location>
</feature>
<evidence type="ECO:0000313" key="9">
    <source>
        <dbReference type="Proteomes" id="UP000245080"/>
    </source>
</evidence>
<sequence length="270" mass="27943">MKLPVHTVLLASLSLIGASLSSTTIASANANGAPRPHYTASQKAQNTNTINQMKSSSHSTSTNTSYTTSTSNNNVSNNNVNVSNNINNDNNDYSSADEATGNSSSVSSNNENVSSDNGSSDTTYNHTSDNSTADTSNSSSTNSSSSTTSTSNSSVVNAALALTSQNIPYVWGGSSLSGMDCSGMVAYVYQQAAGVSLAHYTVAQESQVSYESVSDAQPGDILFWGDKGSTYHEGIYIGNGQYVAAATPGTNVAVYSISSYFMPSFAGHVN</sequence>
<dbReference type="Proteomes" id="UP000245080">
    <property type="component" value="Unassembled WGS sequence"/>
</dbReference>
<dbReference type="AlphaFoldDB" id="A0A2V1MZN0"/>
<evidence type="ECO:0000256" key="2">
    <source>
        <dbReference type="ARBA" id="ARBA00022670"/>
    </source>
</evidence>
<organism evidence="8 9">
    <name type="scientific">Levilactobacillus bambusae</name>
    <dbReference type="NCBI Taxonomy" id="2024736"/>
    <lineage>
        <taxon>Bacteria</taxon>
        <taxon>Bacillati</taxon>
        <taxon>Bacillota</taxon>
        <taxon>Bacilli</taxon>
        <taxon>Lactobacillales</taxon>
        <taxon>Lactobacillaceae</taxon>
        <taxon>Levilactobacillus</taxon>
    </lineage>
</organism>